<sequence length="311" mass="35219">MGFFNLIESFFFISLAITFVLILLLVYHFKQRVVTLEQKCDTMFDIINNVVKELNSVRNYQLATQRVPLSMNIPFNNQSNIRMCEEISKIPVSEDDESSVESSDVGDSGDEEDTEEDAEGDAEGDTEGDKEDEDAEEDAERDADEDADEDEEDEDAERDAEGDESKTGSIVHVTNIEDTDTVKIITVDIGEIDKLPEDIDFENDIENEIDNTIDENNVNSQGLLNSSWEMTDKDITHPNTETIHVEKLEETNEDKTLDVTDVNQATEQQKDIYRRMPIQSLKALVISKGLCSDPSKMKKLDLVRMLENADE</sequence>
<accession>A0A6C0H1S3</accession>
<feature type="transmembrane region" description="Helical" evidence="2">
    <location>
        <begin position="6"/>
        <end position="29"/>
    </location>
</feature>
<evidence type="ECO:0000256" key="2">
    <source>
        <dbReference type="SAM" id="Phobius"/>
    </source>
</evidence>
<feature type="region of interest" description="Disordered" evidence="1">
    <location>
        <begin position="91"/>
        <end position="173"/>
    </location>
</feature>
<dbReference type="EMBL" id="MN739849">
    <property type="protein sequence ID" value="QHT74330.1"/>
    <property type="molecule type" value="Genomic_DNA"/>
</dbReference>
<proteinExistence type="predicted"/>
<keyword evidence="2" id="KW-0472">Membrane</keyword>
<keyword evidence="2" id="KW-0812">Transmembrane</keyword>
<dbReference type="AlphaFoldDB" id="A0A6C0H1S3"/>
<evidence type="ECO:0000256" key="1">
    <source>
        <dbReference type="SAM" id="MobiDB-lite"/>
    </source>
</evidence>
<name>A0A6C0H1S3_9ZZZZ</name>
<reference evidence="3" key="1">
    <citation type="journal article" date="2020" name="Nature">
        <title>Giant virus diversity and host interactions through global metagenomics.</title>
        <authorList>
            <person name="Schulz F."/>
            <person name="Roux S."/>
            <person name="Paez-Espino D."/>
            <person name="Jungbluth S."/>
            <person name="Walsh D.A."/>
            <person name="Denef V.J."/>
            <person name="McMahon K.D."/>
            <person name="Konstantinidis K.T."/>
            <person name="Eloe-Fadrosh E.A."/>
            <person name="Kyrpides N.C."/>
            <person name="Woyke T."/>
        </authorList>
    </citation>
    <scope>NUCLEOTIDE SEQUENCE</scope>
    <source>
        <strain evidence="3">GVMAG-M-3300023179-59</strain>
    </source>
</reference>
<evidence type="ECO:0008006" key="4">
    <source>
        <dbReference type="Google" id="ProtNLM"/>
    </source>
</evidence>
<feature type="compositionally biased region" description="Acidic residues" evidence="1">
    <location>
        <begin position="107"/>
        <end position="162"/>
    </location>
</feature>
<evidence type="ECO:0000313" key="3">
    <source>
        <dbReference type="EMBL" id="QHT74330.1"/>
    </source>
</evidence>
<keyword evidence="2" id="KW-1133">Transmembrane helix</keyword>
<protein>
    <recommendedName>
        <fullName evidence="4">Rho termination factor N-terminal domain-containing protein</fullName>
    </recommendedName>
</protein>
<organism evidence="3">
    <name type="scientific">viral metagenome</name>
    <dbReference type="NCBI Taxonomy" id="1070528"/>
    <lineage>
        <taxon>unclassified sequences</taxon>
        <taxon>metagenomes</taxon>
        <taxon>organismal metagenomes</taxon>
    </lineage>
</organism>